<evidence type="ECO:0000313" key="3">
    <source>
        <dbReference type="EMBL" id="XCO77396.1"/>
    </source>
</evidence>
<feature type="transmembrane region" description="Helical" evidence="1">
    <location>
        <begin position="17"/>
        <end position="46"/>
    </location>
</feature>
<keyword evidence="1" id="KW-0472">Membrane</keyword>
<organism evidence="3">
    <name type="scientific">Lysobacter firmicutimachus</name>
    <dbReference type="NCBI Taxonomy" id="1792846"/>
    <lineage>
        <taxon>Bacteria</taxon>
        <taxon>Pseudomonadati</taxon>
        <taxon>Pseudomonadota</taxon>
        <taxon>Gammaproteobacteria</taxon>
        <taxon>Lysobacterales</taxon>
        <taxon>Lysobacteraceae</taxon>
        <taxon>Lysobacter</taxon>
    </lineage>
</organism>
<evidence type="ECO:0000313" key="4">
    <source>
        <dbReference type="Proteomes" id="UP001387215"/>
    </source>
</evidence>
<accession>A0AAU8MY42</accession>
<reference evidence="3" key="2">
    <citation type="submission" date="2024-06" db="EMBL/GenBank/DDBJ databases">
        <authorList>
            <person name="Li S."/>
        </authorList>
    </citation>
    <scope>NUCLEOTIDE SEQUENCE</scope>
    <source>
        <strain evidence="3">SR10</strain>
    </source>
</reference>
<keyword evidence="1" id="KW-1133">Transmembrane helix</keyword>
<evidence type="ECO:0008006" key="5">
    <source>
        <dbReference type="Google" id="ProtNLM"/>
    </source>
</evidence>
<dbReference type="Proteomes" id="UP001387215">
    <property type="component" value="Unassembled WGS sequence"/>
</dbReference>
<proteinExistence type="predicted"/>
<keyword evidence="1" id="KW-0812">Transmembrane</keyword>
<dbReference type="EMBL" id="JBANDL010000002">
    <property type="protein sequence ID" value="MEI2456414.1"/>
    <property type="molecule type" value="Genomic_DNA"/>
</dbReference>
<evidence type="ECO:0000256" key="1">
    <source>
        <dbReference type="SAM" id="Phobius"/>
    </source>
</evidence>
<protein>
    <recommendedName>
        <fullName evidence="5">Transmembrane protein</fullName>
    </recommendedName>
</protein>
<keyword evidence="4" id="KW-1185">Reference proteome</keyword>
<evidence type="ECO:0000313" key="2">
    <source>
        <dbReference type="EMBL" id="MEI2456414.1"/>
    </source>
</evidence>
<name>A0AAU8MY42_9GAMM</name>
<gene>
    <name evidence="3" type="ORF">ABU614_00550</name>
    <name evidence="2" type="ORF">V2J18_17260</name>
</gene>
<dbReference type="EMBL" id="CP159925">
    <property type="protein sequence ID" value="XCO77396.1"/>
    <property type="molecule type" value="Genomic_DNA"/>
</dbReference>
<dbReference type="AlphaFoldDB" id="A0AAU8MY42"/>
<reference evidence="2 4" key="1">
    <citation type="submission" date="2024-02" db="EMBL/GenBank/DDBJ databases">
        <title>Lysobacter Genome Sequencing and Mining.</title>
        <authorList>
            <person name="Bierman J."/>
            <person name="Walker M.C."/>
        </authorList>
    </citation>
    <scope>NUCLEOTIDE SEQUENCE [LARGE SCALE GENOMIC DNA]</scope>
    <source>
        <strain evidence="2 4">PB6250</strain>
    </source>
</reference>
<sequence length="89" mass="9788">MRSAFEPRKPRHRLLRFALGVVGLGLLALLVMFSVFVGAAMIAIGLGYKLWKRRGRPVARARGGRDVVEGEYRVVAPTLLGRSSTPNAR</sequence>